<dbReference type="PaxDb" id="3708-A0A078IQ20"/>
<protein>
    <submittedName>
        <fullName evidence="2">BnaC03g73990D protein</fullName>
    </submittedName>
</protein>
<dbReference type="AlphaFoldDB" id="A0A078IQ20"/>
<name>A0A078IQ20_BRANA</name>
<dbReference type="Gramene" id="CDY53205">
    <property type="protein sequence ID" value="CDY53205"/>
    <property type="gene ID" value="GSBRNA2T00010205001"/>
</dbReference>
<dbReference type="EMBL" id="LK033175">
    <property type="protein sequence ID" value="CDY53205.1"/>
    <property type="molecule type" value="Genomic_DNA"/>
</dbReference>
<gene>
    <name evidence="2" type="primary">BnaC03g73990D</name>
    <name evidence="2" type="ORF">GSBRNA2T00010205001</name>
</gene>
<feature type="chain" id="PRO_5001738575" evidence="1">
    <location>
        <begin position="17"/>
        <end position="47"/>
    </location>
</feature>
<evidence type="ECO:0000256" key="1">
    <source>
        <dbReference type="SAM" id="SignalP"/>
    </source>
</evidence>
<reference evidence="2 3" key="1">
    <citation type="journal article" date="2014" name="Science">
        <title>Plant genetics. Early allopolyploid evolution in the post-Neolithic Brassica napus oilseed genome.</title>
        <authorList>
            <person name="Chalhoub B."/>
            <person name="Denoeud F."/>
            <person name="Liu S."/>
            <person name="Parkin I.A."/>
            <person name="Tang H."/>
            <person name="Wang X."/>
            <person name="Chiquet J."/>
            <person name="Belcram H."/>
            <person name="Tong C."/>
            <person name="Samans B."/>
            <person name="Correa M."/>
            <person name="Da Silva C."/>
            <person name="Just J."/>
            <person name="Falentin C."/>
            <person name="Koh C.S."/>
            <person name="Le Clainche I."/>
            <person name="Bernard M."/>
            <person name="Bento P."/>
            <person name="Noel B."/>
            <person name="Labadie K."/>
            <person name="Alberti A."/>
            <person name="Charles M."/>
            <person name="Arnaud D."/>
            <person name="Guo H."/>
            <person name="Daviaud C."/>
            <person name="Alamery S."/>
            <person name="Jabbari K."/>
            <person name="Zhao M."/>
            <person name="Edger P.P."/>
            <person name="Chelaifa H."/>
            <person name="Tack D."/>
            <person name="Lassalle G."/>
            <person name="Mestiri I."/>
            <person name="Schnel N."/>
            <person name="Le Paslier M.C."/>
            <person name="Fan G."/>
            <person name="Renault V."/>
            <person name="Bayer P.E."/>
            <person name="Golicz A.A."/>
            <person name="Manoli S."/>
            <person name="Lee T.H."/>
            <person name="Thi V.H."/>
            <person name="Chalabi S."/>
            <person name="Hu Q."/>
            <person name="Fan C."/>
            <person name="Tollenaere R."/>
            <person name="Lu Y."/>
            <person name="Battail C."/>
            <person name="Shen J."/>
            <person name="Sidebottom C.H."/>
            <person name="Wang X."/>
            <person name="Canaguier A."/>
            <person name="Chauveau A."/>
            <person name="Berard A."/>
            <person name="Deniot G."/>
            <person name="Guan M."/>
            <person name="Liu Z."/>
            <person name="Sun F."/>
            <person name="Lim Y.P."/>
            <person name="Lyons E."/>
            <person name="Town C.D."/>
            <person name="Bancroft I."/>
            <person name="Wang X."/>
            <person name="Meng J."/>
            <person name="Ma J."/>
            <person name="Pires J.C."/>
            <person name="King G.J."/>
            <person name="Brunel D."/>
            <person name="Delourme R."/>
            <person name="Renard M."/>
            <person name="Aury J.M."/>
            <person name="Adams K.L."/>
            <person name="Batley J."/>
            <person name="Snowdon R.J."/>
            <person name="Tost J."/>
            <person name="Edwards D."/>
            <person name="Zhou Y."/>
            <person name="Hua W."/>
            <person name="Sharpe A.G."/>
            <person name="Paterson A.H."/>
            <person name="Guan C."/>
            <person name="Wincker P."/>
        </authorList>
    </citation>
    <scope>NUCLEOTIDE SEQUENCE [LARGE SCALE GENOMIC DNA]</scope>
    <source>
        <strain evidence="3">cv. Darmor-bzh</strain>
    </source>
</reference>
<feature type="signal peptide" evidence="1">
    <location>
        <begin position="1"/>
        <end position="16"/>
    </location>
</feature>
<sequence>MRTQCFVWIFFTQVWCRRCFNHLGVLHVQVISCSLYRDDDTWKAWLN</sequence>
<keyword evidence="3" id="KW-1185">Reference proteome</keyword>
<keyword evidence="1" id="KW-0732">Signal</keyword>
<organism evidence="2 3">
    <name type="scientific">Brassica napus</name>
    <name type="common">Rape</name>
    <dbReference type="NCBI Taxonomy" id="3708"/>
    <lineage>
        <taxon>Eukaryota</taxon>
        <taxon>Viridiplantae</taxon>
        <taxon>Streptophyta</taxon>
        <taxon>Embryophyta</taxon>
        <taxon>Tracheophyta</taxon>
        <taxon>Spermatophyta</taxon>
        <taxon>Magnoliopsida</taxon>
        <taxon>eudicotyledons</taxon>
        <taxon>Gunneridae</taxon>
        <taxon>Pentapetalae</taxon>
        <taxon>rosids</taxon>
        <taxon>malvids</taxon>
        <taxon>Brassicales</taxon>
        <taxon>Brassicaceae</taxon>
        <taxon>Brassiceae</taxon>
        <taxon>Brassica</taxon>
    </lineage>
</organism>
<evidence type="ECO:0000313" key="3">
    <source>
        <dbReference type="Proteomes" id="UP000028999"/>
    </source>
</evidence>
<dbReference type="Proteomes" id="UP000028999">
    <property type="component" value="Unassembled WGS sequence"/>
</dbReference>
<evidence type="ECO:0000313" key="2">
    <source>
        <dbReference type="EMBL" id="CDY53205.1"/>
    </source>
</evidence>
<accession>A0A078IQ20</accession>
<feature type="non-terminal residue" evidence="2">
    <location>
        <position position="47"/>
    </location>
</feature>
<proteinExistence type="predicted"/>